<reference evidence="1 2" key="1">
    <citation type="submission" date="2024-04" db="EMBL/GenBank/DDBJ databases">
        <authorList>
            <person name="Waldvogel A.-M."/>
            <person name="Schoenle A."/>
        </authorList>
    </citation>
    <scope>NUCLEOTIDE SEQUENCE [LARGE SCALE GENOMIC DNA]</scope>
</reference>
<dbReference type="AlphaFoldDB" id="A0AAV2JWT5"/>
<name>A0AAV2JWT5_KNICA</name>
<sequence>MAKAKCQKCGVDVPLQLLQDHINSCAVIEIDFDPTDEDPSHPDEEKLQPCPVCLKIFPTELIERHASSCGESSVSPQSAIAPNEEFAAIPGPSKVSTVYEGRMMGHSFLHGGPCLSGLSPAIVHVLLGGTPETSTVTLEDCPDLDICDTIKLVLLQRIIWPKADDDDDDNDECSVEIKTGVFGYLREFITKATSKGIQVFLEPRQKHVVAAEEMSNTANAEEAFLFKIMENIIVNTCYSHPQISPQSLYPKM</sequence>
<accession>A0AAV2JWT5</accession>
<evidence type="ECO:0000313" key="2">
    <source>
        <dbReference type="Proteomes" id="UP001497482"/>
    </source>
</evidence>
<evidence type="ECO:0000313" key="1">
    <source>
        <dbReference type="EMBL" id="CAL1581136.1"/>
    </source>
</evidence>
<keyword evidence="2" id="KW-1185">Reference proteome</keyword>
<gene>
    <name evidence="1" type="ORF">KC01_LOCUS11908</name>
</gene>
<dbReference type="Proteomes" id="UP001497482">
    <property type="component" value="Chromosome 15"/>
</dbReference>
<organism evidence="1 2">
    <name type="scientific">Knipowitschia caucasica</name>
    <name type="common">Caucasian dwarf goby</name>
    <name type="synonym">Pomatoschistus caucasicus</name>
    <dbReference type="NCBI Taxonomy" id="637954"/>
    <lineage>
        <taxon>Eukaryota</taxon>
        <taxon>Metazoa</taxon>
        <taxon>Chordata</taxon>
        <taxon>Craniata</taxon>
        <taxon>Vertebrata</taxon>
        <taxon>Euteleostomi</taxon>
        <taxon>Actinopterygii</taxon>
        <taxon>Neopterygii</taxon>
        <taxon>Teleostei</taxon>
        <taxon>Neoteleostei</taxon>
        <taxon>Acanthomorphata</taxon>
        <taxon>Gobiaria</taxon>
        <taxon>Gobiiformes</taxon>
        <taxon>Gobioidei</taxon>
        <taxon>Gobiidae</taxon>
        <taxon>Gobiinae</taxon>
        <taxon>Knipowitschia</taxon>
    </lineage>
</organism>
<proteinExistence type="predicted"/>
<dbReference type="EMBL" id="OZ035837">
    <property type="protein sequence ID" value="CAL1581136.1"/>
    <property type="molecule type" value="Genomic_DNA"/>
</dbReference>
<protein>
    <submittedName>
        <fullName evidence="1">Uncharacterized protein</fullName>
    </submittedName>
</protein>